<dbReference type="GO" id="GO:0016929">
    <property type="term" value="F:deSUMOylase activity"/>
    <property type="evidence" value="ECO:0007669"/>
    <property type="project" value="TreeGrafter"/>
</dbReference>
<dbReference type="PROSITE" id="PS50600">
    <property type="entry name" value="ULP_PROTEASE"/>
    <property type="match status" value="1"/>
</dbReference>
<dbReference type="InterPro" id="IPR038765">
    <property type="entry name" value="Papain-like_cys_pep_sf"/>
</dbReference>
<evidence type="ECO:0000313" key="6">
    <source>
        <dbReference type="EMBL" id="EAY85852.1"/>
    </source>
</evidence>
<dbReference type="HOGENOM" id="CLU_017472_2_1_1"/>
<name>A2X4U2_ORYSI</name>
<evidence type="ECO:0000313" key="7">
    <source>
        <dbReference type="Proteomes" id="UP000007015"/>
    </source>
</evidence>
<dbReference type="GO" id="GO:0016926">
    <property type="term" value="P:protein desumoylation"/>
    <property type="evidence" value="ECO:0007669"/>
    <property type="project" value="TreeGrafter"/>
</dbReference>
<dbReference type="Proteomes" id="UP000007015">
    <property type="component" value="Chromosome 2"/>
</dbReference>
<reference evidence="6 7" key="1">
    <citation type="journal article" date="2005" name="PLoS Biol.">
        <title>The genomes of Oryza sativa: a history of duplications.</title>
        <authorList>
            <person name="Yu J."/>
            <person name="Wang J."/>
            <person name="Lin W."/>
            <person name="Li S."/>
            <person name="Li H."/>
            <person name="Zhou J."/>
            <person name="Ni P."/>
            <person name="Dong W."/>
            <person name="Hu S."/>
            <person name="Zeng C."/>
            <person name="Zhang J."/>
            <person name="Zhang Y."/>
            <person name="Li R."/>
            <person name="Xu Z."/>
            <person name="Li S."/>
            <person name="Li X."/>
            <person name="Zheng H."/>
            <person name="Cong L."/>
            <person name="Lin L."/>
            <person name="Yin J."/>
            <person name="Geng J."/>
            <person name="Li G."/>
            <person name="Shi J."/>
            <person name="Liu J."/>
            <person name="Lv H."/>
            <person name="Li J."/>
            <person name="Wang J."/>
            <person name="Deng Y."/>
            <person name="Ran L."/>
            <person name="Shi X."/>
            <person name="Wang X."/>
            <person name="Wu Q."/>
            <person name="Li C."/>
            <person name="Ren X."/>
            <person name="Wang J."/>
            <person name="Wang X."/>
            <person name="Li D."/>
            <person name="Liu D."/>
            <person name="Zhang X."/>
            <person name="Ji Z."/>
            <person name="Zhao W."/>
            <person name="Sun Y."/>
            <person name="Zhang Z."/>
            <person name="Bao J."/>
            <person name="Han Y."/>
            <person name="Dong L."/>
            <person name="Ji J."/>
            <person name="Chen P."/>
            <person name="Wu S."/>
            <person name="Liu J."/>
            <person name="Xiao Y."/>
            <person name="Bu D."/>
            <person name="Tan J."/>
            <person name="Yang L."/>
            <person name="Ye C."/>
            <person name="Zhang J."/>
            <person name="Xu J."/>
            <person name="Zhou Y."/>
            <person name="Yu Y."/>
            <person name="Zhang B."/>
            <person name="Zhuang S."/>
            <person name="Wei H."/>
            <person name="Liu B."/>
            <person name="Lei M."/>
            <person name="Yu H."/>
            <person name="Li Y."/>
            <person name="Xu H."/>
            <person name="Wei S."/>
            <person name="He X."/>
            <person name="Fang L."/>
            <person name="Zhang Z."/>
            <person name="Zhang Y."/>
            <person name="Huang X."/>
            <person name="Su Z."/>
            <person name="Tong W."/>
            <person name="Li J."/>
            <person name="Tong Z."/>
            <person name="Li S."/>
            <person name="Ye J."/>
            <person name="Wang L."/>
            <person name="Fang L."/>
            <person name="Lei T."/>
            <person name="Chen C."/>
            <person name="Chen H."/>
            <person name="Xu Z."/>
            <person name="Li H."/>
            <person name="Huang H."/>
            <person name="Zhang F."/>
            <person name="Xu H."/>
            <person name="Li N."/>
            <person name="Zhao C."/>
            <person name="Li S."/>
            <person name="Dong L."/>
            <person name="Huang Y."/>
            <person name="Li L."/>
            <person name="Xi Y."/>
            <person name="Qi Q."/>
            <person name="Li W."/>
            <person name="Zhang B."/>
            <person name="Hu W."/>
            <person name="Zhang Y."/>
            <person name="Tian X."/>
            <person name="Jiao Y."/>
            <person name="Liang X."/>
            <person name="Jin J."/>
            <person name="Gao L."/>
            <person name="Zheng W."/>
            <person name="Hao B."/>
            <person name="Liu S."/>
            <person name="Wang W."/>
            <person name="Yuan L."/>
            <person name="Cao M."/>
            <person name="McDermott J."/>
            <person name="Samudrala R."/>
            <person name="Wang J."/>
            <person name="Wong G.K."/>
            <person name="Yang H."/>
        </authorList>
    </citation>
    <scope>NUCLEOTIDE SEQUENCE [LARGE SCALE GENOMIC DNA]</scope>
    <source>
        <strain evidence="7">cv. 93-11</strain>
    </source>
</reference>
<dbReference type="GO" id="GO:0005634">
    <property type="term" value="C:nucleus"/>
    <property type="evidence" value="ECO:0007669"/>
    <property type="project" value="TreeGrafter"/>
</dbReference>
<feature type="domain" description="Ubiquitin-like protease family profile" evidence="5">
    <location>
        <begin position="371"/>
        <end position="557"/>
    </location>
</feature>
<evidence type="ECO:0000259" key="5">
    <source>
        <dbReference type="PROSITE" id="PS50600"/>
    </source>
</evidence>
<dbReference type="InterPro" id="IPR003871">
    <property type="entry name" value="RFA1B/D_OB_1st"/>
</dbReference>
<dbReference type="PANTHER" id="PTHR12606:SF155">
    <property type="entry name" value="OS04G0316900 PROTEIN"/>
    <property type="match status" value="1"/>
</dbReference>
<dbReference type="InterPro" id="IPR003653">
    <property type="entry name" value="Peptidase_C48_C"/>
</dbReference>
<keyword evidence="4" id="KW-0788">Thiol protease</keyword>
<dbReference type="PANTHER" id="PTHR12606">
    <property type="entry name" value="SENTRIN/SUMO-SPECIFIC PROTEASE"/>
    <property type="match status" value="1"/>
</dbReference>
<evidence type="ECO:0000256" key="4">
    <source>
        <dbReference type="ARBA" id="ARBA00022807"/>
    </source>
</evidence>
<dbReference type="Gene3D" id="2.40.50.140">
    <property type="entry name" value="Nucleic acid-binding proteins"/>
    <property type="match status" value="1"/>
</dbReference>
<dbReference type="SUPFAM" id="SSF50249">
    <property type="entry name" value="Nucleic acid-binding proteins"/>
    <property type="match status" value="1"/>
</dbReference>
<dbReference type="AlphaFoldDB" id="A2X4U2"/>
<dbReference type="Gramene" id="BGIOSGA006475-TA">
    <property type="protein sequence ID" value="BGIOSGA006475-PA"/>
    <property type="gene ID" value="BGIOSGA006475"/>
</dbReference>
<dbReference type="GO" id="GO:0006508">
    <property type="term" value="P:proteolysis"/>
    <property type="evidence" value="ECO:0007669"/>
    <property type="project" value="UniProtKB-KW"/>
</dbReference>
<evidence type="ECO:0000256" key="3">
    <source>
        <dbReference type="ARBA" id="ARBA00022801"/>
    </source>
</evidence>
<dbReference type="CDD" id="cd04480">
    <property type="entry name" value="RPA1_DBD_A_like"/>
    <property type="match status" value="1"/>
</dbReference>
<comment type="similarity">
    <text evidence="1">Belongs to the peptidase C48 family.</text>
</comment>
<dbReference type="InterPro" id="IPR012340">
    <property type="entry name" value="NA-bd_OB-fold"/>
</dbReference>
<keyword evidence="7" id="KW-1185">Reference proteome</keyword>
<evidence type="ECO:0000256" key="1">
    <source>
        <dbReference type="ARBA" id="ARBA00005234"/>
    </source>
</evidence>
<dbReference type="Gene3D" id="3.40.395.10">
    <property type="entry name" value="Adenoviral Proteinase, Chain A"/>
    <property type="match status" value="1"/>
</dbReference>
<protein>
    <recommendedName>
        <fullName evidence="5">Ubiquitin-like protease family profile domain-containing protein</fullName>
    </recommendedName>
</protein>
<organism evidence="6 7">
    <name type="scientific">Oryza sativa subsp. indica</name>
    <name type="common">Rice</name>
    <dbReference type="NCBI Taxonomy" id="39946"/>
    <lineage>
        <taxon>Eukaryota</taxon>
        <taxon>Viridiplantae</taxon>
        <taxon>Streptophyta</taxon>
        <taxon>Embryophyta</taxon>
        <taxon>Tracheophyta</taxon>
        <taxon>Spermatophyta</taxon>
        <taxon>Magnoliopsida</taxon>
        <taxon>Liliopsida</taxon>
        <taxon>Poales</taxon>
        <taxon>Poaceae</taxon>
        <taxon>BOP clade</taxon>
        <taxon>Oryzoideae</taxon>
        <taxon>Oryzeae</taxon>
        <taxon>Oryzinae</taxon>
        <taxon>Oryza</taxon>
        <taxon>Oryza sativa</taxon>
    </lineage>
</organism>
<keyword evidence="2" id="KW-0645">Protease</keyword>
<accession>A2X4U2</accession>
<gene>
    <name evidence="6" type="ORF">OsI_07214</name>
</gene>
<proteinExistence type="inferred from homology"/>
<dbReference type="Pfam" id="PF02902">
    <property type="entry name" value="Peptidase_C48"/>
    <property type="match status" value="1"/>
</dbReference>
<keyword evidence="3" id="KW-0378">Hydrolase</keyword>
<dbReference type="OMA" id="CMREQAN"/>
<dbReference type="SUPFAM" id="SSF54001">
    <property type="entry name" value="Cysteine proteinases"/>
    <property type="match status" value="1"/>
</dbReference>
<dbReference type="STRING" id="39946.A2X4U2"/>
<dbReference type="Pfam" id="PF02721">
    <property type="entry name" value="DUF223"/>
    <property type="match status" value="1"/>
</dbReference>
<dbReference type="EMBL" id="CM000127">
    <property type="protein sequence ID" value="EAY85852.1"/>
    <property type="molecule type" value="Genomic_DNA"/>
</dbReference>
<evidence type="ECO:0000256" key="2">
    <source>
        <dbReference type="ARBA" id="ARBA00022670"/>
    </source>
</evidence>
<sequence>MENGVAVQPWRIIRFHEIQMDHIHWKWWIVRARVIKKGHLQENYYGDLQIRLILIDELGTKMEAIVYHRQAEHFNQLLRCGSVYDFYNVGFDPTEMIVHLRFKIRSHFCMILNSATTTRTPHGHVHMLRCPWRFPEYDDIFLARHNSLVDVIELVVHVGDIEFRSLYLRRTPTRIIALVNPRLQIIFVRVWDQQLTRNLTRWRSARTHFDCFVATLTWVDRRADELSTTYESDIIFNPDSASAMNSMSVEFDEIKMEHVFRTCWKDTRMEALAYDQQADRFNGTIQSGLVYDFINVGFQPTDVPTYANLTMQTKFCMILTPKTALRKPRFVDFGAIFTDAISDDMFIVWWQALVSQYCCMSATWLKKLDILTVSRRLKDKIIEGRKKHETASTPAYPGHVISAYIHCMREQANNDKKVKYENPFLSDMLKAAGVNGVNEDKDNFITKIVKNYLDHELIFIPMNMKDKHWYLAVVNTEKQQIQVLDSMCMTFNRVDLSNTIQGLQYHLNIIGRQQDLPSHKWGDLNVIKWPIIEQLKERIQEDSSSCGLFMLKLMENWTGESLSRSITQEDITLFRSKLASVLLCWKTNKAVMTTREQSEDTKDSDDDVVILGSHQQKFGSTRDINETKEVNKKYSSLLSVVSKMSKQELISGLLHYIQQINCAEAMEKIWVQSSMPHFISLSLKQLQTILKKDEPLESECFNMAIHKFMYEKIEMIHKTKEAISNHCLDLQFWILIPVRNARSFIVLIVD</sequence>